<feature type="transmembrane region" description="Helical" evidence="6">
    <location>
        <begin position="152"/>
        <end position="172"/>
    </location>
</feature>
<keyword evidence="3 6" id="KW-1133">Transmembrane helix</keyword>
<evidence type="ECO:0000256" key="5">
    <source>
        <dbReference type="SAM" id="MobiDB-lite"/>
    </source>
</evidence>
<feature type="transmembrane region" description="Helical" evidence="6">
    <location>
        <begin position="236"/>
        <end position="259"/>
    </location>
</feature>
<organism evidence="7 8">
    <name type="scientific">Gigaspora rosea</name>
    <dbReference type="NCBI Taxonomy" id="44941"/>
    <lineage>
        <taxon>Eukaryota</taxon>
        <taxon>Fungi</taxon>
        <taxon>Fungi incertae sedis</taxon>
        <taxon>Mucoromycota</taxon>
        <taxon>Glomeromycotina</taxon>
        <taxon>Glomeromycetes</taxon>
        <taxon>Diversisporales</taxon>
        <taxon>Gigasporaceae</taxon>
        <taxon>Gigaspora</taxon>
    </lineage>
</organism>
<evidence type="ECO:0000256" key="3">
    <source>
        <dbReference type="ARBA" id="ARBA00022989"/>
    </source>
</evidence>
<keyword evidence="2 6" id="KW-0812">Transmembrane</keyword>
<dbReference type="STRING" id="44941.A0A397W5C0"/>
<dbReference type="InterPro" id="IPR002293">
    <property type="entry name" value="AA/rel_permease1"/>
</dbReference>
<accession>A0A397W5C0</accession>
<feature type="transmembrane region" description="Helical" evidence="6">
    <location>
        <begin position="303"/>
        <end position="323"/>
    </location>
</feature>
<dbReference type="PIRSF" id="PIRSF006060">
    <property type="entry name" value="AA_transporter"/>
    <property type="match status" value="1"/>
</dbReference>
<comment type="subcellular location">
    <subcellularLocation>
        <location evidence="1">Membrane</location>
        <topology evidence="1">Multi-pass membrane protein</topology>
    </subcellularLocation>
</comment>
<dbReference type="Pfam" id="PF13520">
    <property type="entry name" value="AA_permease_2"/>
    <property type="match status" value="1"/>
</dbReference>
<keyword evidence="8" id="KW-1185">Reference proteome</keyword>
<evidence type="ECO:0000313" key="8">
    <source>
        <dbReference type="Proteomes" id="UP000266673"/>
    </source>
</evidence>
<dbReference type="OrthoDB" id="5982228at2759"/>
<dbReference type="PANTHER" id="PTHR11785:SF353">
    <property type="entry name" value="METHIONINE TRANSPORTER (EUROFUNG)"/>
    <property type="match status" value="1"/>
</dbReference>
<dbReference type="Proteomes" id="UP000266673">
    <property type="component" value="Unassembled WGS sequence"/>
</dbReference>
<evidence type="ECO:0000256" key="1">
    <source>
        <dbReference type="ARBA" id="ARBA00004141"/>
    </source>
</evidence>
<evidence type="ECO:0000313" key="7">
    <source>
        <dbReference type="EMBL" id="RIB28509.1"/>
    </source>
</evidence>
<sequence>MLYQMISNRVSNYINHSLALIKIITLLFISMIGLVKLGTNNYNWNNIFNTSNTSFKFGAYGNGLIKVLFAYEGWNNINYMIGEFTARTDVLEYPSIILKYSSLLSVSISFLLYFLTNAAFITVVGYNNNDNESNPIPIRFGKELFNEPGEKLMAILIAISAFGCASAMIFTYSRIIKYAASTGFIPKKISSIFNSYGINIDTLIKQLFAQFFYCSSLSLIFLIKNNYNISSKIADYFATTAQYSAMIYHGTSALCLYFLKKRLRNMDPEIFSISIYMIIIYLIIIFIIIIASFAPPGNGNFDYLIQYCISWFFVLLGAIIWYIRNRKQNEKANRELIQNEEFNSETDQNEESIGETEKHTE</sequence>
<comment type="caution">
    <text evidence="7">The sequence shown here is derived from an EMBL/GenBank/DDBJ whole genome shotgun (WGS) entry which is preliminary data.</text>
</comment>
<proteinExistence type="predicted"/>
<feature type="transmembrane region" description="Helical" evidence="6">
    <location>
        <begin position="13"/>
        <end position="35"/>
    </location>
</feature>
<dbReference type="AlphaFoldDB" id="A0A397W5C0"/>
<dbReference type="GO" id="GO:0016020">
    <property type="term" value="C:membrane"/>
    <property type="evidence" value="ECO:0007669"/>
    <property type="project" value="UniProtKB-SubCell"/>
</dbReference>
<dbReference type="Gene3D" id="1.20.1740.10">
    <property type="entry name" value="Amino acid/polyamine transporter I"/>
    <property type="match status" value="1"/>
</dbReference>
<dbReference type="InterPro" id="IPR050598">
    <property type="entry name" value="AminoAcid_Transporter"/>
</dbReference>
<dbReference type="EMBL" id="QKWP01000063">
    <property type="protein sequence ID" value="RIB28509.1"/>
    <property type="molecule type" value="Genomic_DNA"/>
</dbReference>
<gene>
    <name evidence="7" type="ORF">C2G38_2059119</name>
</gene>
<feature type="transmembrane region" description="Helical" evidence="6">
    <location>
        <begin position="103"/>
        <end position="126"/>
    </location>
</feature>
<feature type="compositionally biased region" description="Acidic residues" evidence="5">
    <location>
        <begin position="342"/>
        <end position="354"/>
    </location>
</feature>
<reference evidence="7 8" key="1">
    <citation type="submission" date="2018-06" db="EMBL/GenBank/DDBJ databases">
        <title>Comparative genomics reveals the genomic features of Rhizophagus irregularis, R. cerebriforme, R. diaphanum and Gigaspora rosea, and their symbiotic lifestyle signature.</title>
        <authorList>
            <person name="Morin E."/>
            <person name="San Clemente H."/>
            <person name="Chen E.C.H."/>
            <person name="De La Providencia I."/>
            <person name="Hainaut M."/>
            <person name="Kuo A."/>
            <person name="Kohler A."/>
            <person name="Murat C."/>
            <person name="Tang N."/>
            <person name="Roy S."/>
            <person name="Loubradou J."/>
            <person name="Henrissat B."/>
            <person name="Grigoriev I.V."/>
            <person name="Corradi N."/>
            <person name="Roux C."/>
            <person name="Martin F.M."/>
        </authorList>
    </citation>
    <scope>NUCLEOTIDE SEQUENCE [LARGE SCALE GENOMIC DNA]</scope>
    <source>
        <strain evidence="7 8">DAOM 194757</strain>
    </source>
</reference>
<evidence type="ECO:0000256" key="4">
    <source>
        <dbReference type="ARBA" id="ARBA00023136"/>
    </source>
</evidence>
<feature type="transmembrane region" description="Helical" evidence="6">
    <location>
        <begin position="271"/>
        <end position="291"/>
    </location>
</feature>
<dbReference type="PANTHER" id="PTHR11785">
    <property type="entry name" value="AMINO ACID TRANSPORTER"/>
    <property type="match status" value="1"/>
</dbReference>
<protein>
    <submittedName>
        <fullName evidence="7">Amino acid/polyamine transporter I</fullName>
    </submittedName>
</protein>
<feature type="transmembrane region" description="Helical" evidence="6">
    <location>
        <begin position="207"/>
        <end position="224"/>
    </location>
</feature>
<feature type="region of interest" description="Disordered" evidence="5">
    <location>
        <begin position="338"/>
        <end position="361"/>
    </location>
</feature>
<dbReference type="GO" id="GO:0015179">
    <property type="term" value="F:L-amino acid transmembrane transporter activity"/>
    <property type="evidence" value="ECO:0007669"/>
    <property type="project" value="TreeGrafter"/>
</dbReference>
<name>A0A397W5C0_9GLOM</name>
<evidence type="ECO:0000256" key="2">
    <source>
        <dbReference type="ARBA" id="ARBA00022692"/>
    </source>
</evidence>
<keyword evidence="4 6" id="KW-0472">Membrane</keyword>
<evidence type="ECO:0000256" key="6">
    <source>
        <dbReference type="SAM" id="Phobius"/>
    </source>
</evidence>